<reference evidence="8" key="1">
    <citation type="journal article" date="2014" name="Environ. Microbiol.">
        <title>Extracellular membrane vesicles harbouring viral genomes.</title>
        <authorList>
            <person name="Gaudin M."/>
            <person name="Krupovic M."/>
            <person name="Marguet E."/>
            <person name="Gauliard E."/>
            <person name="Cvirkaite-Krupovic V."/>
            <person name="Le Cam E."/>
            <person name="Oberto J."/>
            <person name="Forterre P."/>
        </authorList>
    </citation>
    <scope>NUCLEOTIDE SEQUENCE</scope>
    <source>
        <strain evidence="8">30-1</strain>
        <plasmid evidence="8">pTN3</plasmid>
    </source>
</reference>
<dbReference type="Proteomes" id="UP000019434">
    <property type="component" value="Chromosome"/>
</dbReference>
<feature type="domain" description="PIN" evidence="7">
    <location>
        <begin position="19"/>
        <end position="128"/>
    </location>
</feature>
<evidence type="ECO:0000259" key="7">
    <source>
        <dbReference type="Pfam" id="PF01850"/>
    </source>
</evidence>
<accession>U3RGY9</accession>
<evidence type="ECO:0000256" key="3">
    <source>
        <dbReference type="ARBA" id="ARBA00022723"/>
    </source>
</evidence>
<keyword evidence="1 6" id="KW-1277">Toxin-antitoxin system</keyword>
<evidence type="ECO:0000256" key="2">
    <source>
        <dbReference type="ARBA" id="ARBA00022722"/>
    </source>
</evidence>
<feature type="binding site" evidence="6">
    <location>
        <position position="103"/>
    </location>
    <ligand>
        <name>Mg(2+)</name>
        <dbReference type="ChEBI" id="CHEBI:18420"/>
    </ligand>
</feature>
<keyword evidence="10" id="KW-1185">Reference proteome</keyword>
<reference evidence="9 10" key="2">
    <citation type="submission" date="2014-02" db="EMBL/GenBank/DDBJ databases">
        <title>Genome Sequence of an Hyperthermophilic Archaeon, Thermococcus nautili 30-1, producing viral vesicles.</title>
        <authorList>
            <person name="Oberto J."/>
            <person name="Gaudin M."/>
            <person name="Cossu M."/>
            <person name="Gorlas A."/>
            <person name="Slesarev A."/>
            <person name="Marguet E."/>
            <person name="Forterre P."/>
        </authorList>
    </citation>
    <scope>NUCLEOTIDE SEQUENCE [LARGE SCALE GENOMIC DNA]</scope>
    <source>
        <strain evidence="9 10">30-1</strain>
    </source>
</reference>
<evidence type="ECO:0000256" key="4">
    <source>
        <dbReference type="ARBA" id="ARBA00022801"/>
    </source>
</evidence>
<keyword evidence="3 6" id="KW-0479">Metal-binding</keyword>
<evidence type="ECO:0000256" key="1">
    <source>
        <dbReference type="ARBA" id="ARBA00022649"/>
    </source>
</evidence>
<name>U3RGY9_9EURY</name>
<proteinExistence type="inferred from homology"/>
<organism evidence="8">
    <name type="scientific">Thermococcus nautili</name>
    <dbReference type="NCBI Taxonomy" id="195522"/>
    <lineage>
        <taxon>Archaea</taxon>
        <taxon>Methanobacteriati</taxon>
        <taxon>Methanobacteriota</taxon>
        <taxon>Thermococci</taxon>
        <taxon>Thermococcales</taxon>
        <taxon>Thermococcaceae</taxon>
        <taxon>Thermococcus</taxon>
    </lineage>
</organism>
<dbReference type="InterPro" id="IPR029060">
    <property type="entry name" value="PIN-like_dom_sf"/>
</dbReference>
<dbReference type="GO" id="GO:0004540">
    <property type="term" value="F:RNA nuclease activity"/>
    <property type="evidence" value="ECO:0007669"/>
    <property type="project" value="InterPro"/>
</dbReference>
<dbReference type="HAMAP" id="MF_00265">
    <property type="entry name" value="VapC_Nob1"/>
    <property type="match status" value="1"/>
</dbReference>
<dbReference type="Gene3D" id="3.40.50.1010">
    <property type="entry name" value="5'-nuclease"/>
    <property type="match status" value="1"/>
</dbReference>
<dbReference type="GO" id="GO:0090729">
    <property type="term" value="F:toxin activity"/>
    <property type="evidence" value="ECO:0007669"/>
    <property type="project" value="UniProtKB-KW"/>
</dbReference>
<dbReference type="Pfam" id="PF01850">
    <property type="entry name" value="PIN"/>
    <property type="match status" value="1"/>
</dbReference>
<feature type="binding site" evidence="6">
    <location>
        <position position="22"/>
    </location>
    <ligand>
        <name>Mg(2+)</name>
        <dbReference type="ChEBI" id="CHEBI:18420"/>
    </ligand>
</feature>
<sequence>MKSKGKSRRRGSRSGTSGILIDTSVLIDLYKAKKLEEYAGSAISIVTLFEFVRGIRTERKRVAVLKRLEKLFKVEPLDNVIILTASKIYRYLKRKGELIDDADILIGATAIVKGYTVWTTNTDHFERMRDFGVKLYKPRKR</sequence>
<dbReference type="PANTHER" id="PTHR42740">
    <property type="entry name" value="RIBONUCLEASE VAPC3"/>
    <property type="match status" value="1"/>
</dbReference>
<dbReference type="PANTHER" id="PTHR42740:SF2">
    <property type="entry name" value="RIBONUCLEASE VAPC1"/>
    <property type="match status" value="1"/>
</dbReference>
<dbReference type="EC" id="3.1.-.-" evidence="6"/>
<protein>
    <recommendedName>
        <fullName evidence="6">Ribonuclease VapC</fullName>
        <shortName evidence="6">RNase VapC</shortName>
        <ecNumber evidence="6">3.1.-.-</ecNumber>
    </recommendedName>
    <alternativeName>
        <fullName evidence="6">Putative toxin VapC</fullName>
    </alternativeName>
</protein>
<keyword evidence="4 6" id="KW-0378">Hydrolase</keyword>
<evidence type="ECO:0000313" key="10">
    <source>
        <dbReference type="Proteomes" id="UP000019434"/>
    </source>
</evidence>
<evidence type="ECO:0000313" key="8">
    <source>
        <dbReference type="EMBL" id="AGX15344.1"/>
    </source>
</evidence>
<comment type="similarity">
    <text evidence="6">Belongs to the PINc/VapC protein family.</text>
</comment>
<dbReference type="AlphaFoldDB" id="U3RGY9"/>
<evidence type="ECO:0000313" key="9">
    <source>
        <dbReference type="EMBL" id="AHL23871.1"/>
    </source>
</evidence>
<dbReference type="eggNOG" id="arCOG02219">
    <property type="taxonomic scope" value="Archaea"/>
</dbReference>
<dbReference type="STRING" id="195522.BD01_2284"/>
<dbReference type="KEGG" id="tnu:BD01_2284"/>
<dbReference type="EMBL" id="CP007264">
    <property type="protein sequence ID" value="AHL23871.1"/>
    <property type="molecule type" value="Genomic_DNA"/>
</dbReference>
<dbReference type="InterPro" id="IPR051749">
    <property type="entry name" value="PINc/VapC_TA_RNase"/>
</dbReference>
<dbReference type="InterPro" id="IPR002716">
    <property type="entry name" value="PIN_dom"/>
</dbReference>
<dbReference type="CDD" id="cd09881">
    <property type="entry name" value="PIN_VapC4-5_FitB-like"/>
    <property type="match status" value="1"/>
</dbReference>
<dbReference type="GO" id="GO:0000287">
    <property type="term" value="F:magnesium ion binding"/>
    <property type="evidence" value="ECO:0007669"/>
    <property type="project" value="UniProtKB-UniRule"/>
</dbReference>
<keyword evidence="2 6" id="KW-0540">Nuclease</keyword>
<dbReference type="GO" id="GO:0016787">
    <property type="term" value="F:hydrolase activity"/>
    <property type="evidence" value="ECO:0007669"/>
    <property type="project" value="UniProtKB-KW"/>
</dbReference>
<gene>
    <name evidence="6" type="primary">vapC</name>
    <name evidence="9" type="ORF">BD01_2284</name>
    <name evidence="8" type="ORF">TNaP3-30</name>
</gene>
<evidence type="ECO:0000256" key="6">
    <source>
        <dbReference type="HAMAP-Rule" id="MF_00265"/>
    </source>
</evidence>
<keyword evidence="5 6" id="KW-0460">Magnesium</keyword>
<keyword evidence="6" id="KW-0800">Toxin</keyword>
<dbReference type="EMBL" id="KF527230">
    <property type="protein sequence ID" value="AGX15344.1"/>
    <property type="molecule type" value="Genomic_DNA"/>
</dbReference>
<comment type="function">
    <text evidence="6">Toxic component of a toxin-antitoxin (TA) system. An RNase.</text>
</comment>
<geneLocation type="plasmid" evidence="8">
    <name>pTN3</name>
</geneLocation>
<dbReference type="SUPFAM" id="SSF88723">
    <property type="entry name" value="PIN domain-like"/>
    <property type="match status" value="1"/>
</dbReference>
<dbReference type="InterPro" id="IPR022907">
    <property type="entry name" value="VapC_family"/>
</dbReference>
<comment type="cofactor">
    <cofactor evidence="6">
        <name>Mg(2+)</name>
        <dbReference type="ChEBI" id="CHEBI:18420"/>
    </cofactor>
</comment>
<evidence type="ECO:0000256" key="5">
    <source>
        <dbReference type="ARBA" id="ARBA00022842"/>
    </source>
</evidence>
<dbReference type="HOGENOM" id="CLU_118482_3_1_2"/>
<keyword evidence="8" id="KW-0614">Plasmid</keyword>